<dbReference type="STRING" id="329046.A0A1Y2CF14"/>
<evidence type="ECO:0000313" key="1">
    <source>
        <dbReference type="EMBL" id="ORY45516.1"/>
    </source>
</evidence>
<evidence type="ECO:0000313" key="2">
    <source>
        <dbReference type="Proteomes" id="UP000193642"/>
    </source>
</evidence>
<name>A0A1Y2CF14_9FUNG</name>
<dbReference type="EMBL" id="MCGO01000019">
    <property type="protein sequence ID" value="ORY45516.1"/>
    <property type="molecule type" value="Genomic_DNA"/>
</dbReference>
<dbReference type="OrthoDB" id="2139606at2759"/>
<dbReference type="AlphaFoldDB" id="A0A1Y2CF14"/>
<feature type="non-terminal residue" evidence="1">
    <location>
        <position position="1"/>
    </location>
</feature>
<gene>
    <name evidence="1" type="ORF">BCR33DRAFT_716201</name>
</gene>
<sequence>MYTPHPVIPSNGANDDSMINVASLSQLLRKLPKKQQYIGQMDADRDSMDGMLYLVTPDIVEWLAFAIIPEERMVGREDHVFADFE</sequence>
<dbReference type="Proteomes" id="UP000193642">
    <property type="component" value="Unassembled WGS sequence"/>
</dbReference>
<reference evidence="1 2" key="1">
    <citation type="submission" date="2016-07" db="EMBL/GenBank/DDBJ databases">
        <title>Pervasive Adenine N6-methylation of Active Genes in Fungi.</title>
        <authorList>
            <consortium name="DOE Joint Genome Institute"/>
            <person name="Mondo S.J."/>
            <person name="Dannebaum R.O."/>
            <person name="Kuo R.C."/>
            <person name="Labutti K."/>
            <person name="Haridas S."/>
            <person name="Kuo A."/>
            <person name="Salamov A."/>
            <person name="Ahrendt S.R."/>
            <person name="Lipzen A."/>
            <person name="Sullivan W."/>
            <person name="Andreopoulos W.B."/>
            <person name="Clum A."/>
            <person name="Lindquist E."/>
            <person name="Daum C."/>
            <person name="Ramamoorthy G.K."/>
            <person name="Gryganskyi A."/>
            <person name="Culley D."/>
            <person name="Magnuson J.K."/>
            <person name="James T.Y."/>
            <person name="O'Malley M.A."/>
            <person name="Stajich J.E."/>
            <person name="Spatafora J.W."/>
            <person name="Visel A."/>
            <person name="Grigoriev I.V."/>
        </authorList>
    </citation>
    <scope>NUCLEOTIDE SEQUENCE [LARGE SCALE GENOMIC DNA]</scope>
    <source>
        <strain evidence="1 2">JEL800</strain>
    </source>
</reference>
<keyword evidence="2" id="KW-1185">Reference proteome</keyword>
<proteinExistence type="predicted"/>
<accession>A0A1Y2CF14</accession>
<protein>
    <submittedName>
        <fullName evidence="1">Uncharacterized protein</fullName>
    </submittedName>
</protein>
<comment type="caution">
    <text evidence="1">The sequence shown here is derived from an EMBL/GenBank/DDBJ whole genome shotgun (WGS) entry which is preliminary data.</text>
</comment>
<organism evidence="1 2">
    <name type="scientific">Rhizoclosmatium globosum</name>
    <dbReference type="NCBI Taxonomy" id="329046"/>
    <lineage>
        <taxon>Eukaryota</taxon>
        <taxon>Fungi</taxon>
        <taxon>Fungi incertae sedis</taxon>
        <taxon>Chytridiomycota</taxon>
        <taxon>Chytridiomycota incertae sedis</taxon>
        <taxon>Chytridiomycetes</taxon>
        <taxon>Chytridiales</taxon>
        <taxon>Chytriomycetaceae</taxon>
        <taxon>Rhizoclosmatium</taxon>
    </lineage>
</organism>